<evidence type="ECO:0000313" key="3">
    <source>
        <dbReference type="Proteomes" id="UP000326759"/>
    </source>
</evidence>
<name>A0A5N5T1D7_9CRUS</name>
<sequence>MVKGTSKSSLKTAGISLVLECKNDELSDCQILHRKKQLEDIYLLQTALQGAAQNANLSSPLVNGGSIHNISSAVESAANNATAHLRGILSRNGNINDNSHYKKRKAGNTRIFHEPE</sequence>
<proteinExistence type="predicted"/>
<organism evidence="2 3">
    <name type="scientific">Armadillidium nasatum</name>
    <dbReference type="NCBI Taxonomy" id="96803"/>
    <lineage>
        <taxon>Eukaryota</taxon>
        <taxon>Metazoa</taxon>
        <taxon>Ecdysozoa</taxon>
        <taxon>Arthropoda</taxon>
        <taxon>Crustacea</taxon>
        <taxon>Multicrustacea</taxon>
        <taxon>Malacostraca</taxon>
        <taxon>Eumalacostraca</taxon>
        <taxon>Peracarida</taxon>
        <taxon>Isopoda</taxon>
        <taxon>Oniscidea</taxon>
        <taxon>Crinocheta</taxon>
        <taxon>Armadillidiidae</taxon>
        <taxon>Armadillidium</taxon>
    </lineage>
</organism>
<reference evidence="2 3" key="1">
    <citation type="journal article" date="2019" name="PLoS Biol.">
        <title>Sex chromosomes control vertical transmission of feminizing Wolbachia symbionts in an isopod.</title>
        <authorList>
            <person name="Becking T."/>
            <person name="Chebbi M.A."/>
            <person name="Giraud I."/>
            <person name="Moumen B."/>
            <person name="Laverre T."/>
            <person name="Caubet Y."/>
            <person name="Peccoud J."/>
            <person name="Gilbert C."/>
            <person name="Cordaux R."/>
        </authorList>
    </citation>
    <scope>NUCLEOTIDE SEQUENCE [LARGE SCALE GENOMIC DNA]</scope>
    <source>
        <strain evidence="2">ANa2</strain>
        <tissue evidence="2">Whole body excluding digestive tract and cuticle</tissue>
    </source>
</reference>
<dbReference type="EMBL" id="SEYY01016576">
    <property type="protein sequence ID" value="KAB7499799.1"/>
    <property type="molecule type" value="Genomic_DNA"/>
</dbReference>
<keyword evidence="3" id="KW-1185">Reference proteome</keyword>
<gene>
    <name evidence="2" type="ORF">Anas_12843</name>
</gene>
<accession>A0A5N5T1D7</accession>
<dbReference type="AlphaFoldDB" id="A0A5N5T1D7"/>
<evidence type="ECO:0000313" key="2">
    <source>
        <dbReference type="EMBL" id="KAB7499799.1"/>
    </source>
</evidence>
<feature type="region of interest" description="Disordered" evidence="1">
    <location>
        <begin position="92"/>
        <end position="116"/>
    </location>
</feature>
<dbReference type="Proteomes" id="UP000326759">
    <property type="component" value="Unassembled WGS sequence"/>
</dbReference>
<protein>
    <submittedName>
        <fullName evidence="2">Uncharacterized protein</fullName>
    </submittedName>
</protein>
<evidence type="ECO:0000256" key="1">
    <source>
        <dbReference type="SAM" id="MobiDB-lite"/>
    </source>
</evidence>
<feature type="non-terminal residue" evidence="2">
    <location>
        <position position="116"/>
    </location>
</feature>
<comment type="caution">
    <text evidence="2">The sequence shown here is derived from an EMBL/GenBank/DDBJ whole genome shotgun (WGS) entry which is preliminary data.</text>
</comment>